<evidence type="ECO:0000313" key="2">
    <source>
        <dbReference type="Proteomes" id="UP000253094"/>
    </source>
</evidence>
<organism evidence="1 2">
    <name type="scientific">Sphaerisporangium album</name>
    <dbReference type="NCBI Taxonomy" id="509200"/>
    <lineage>
        <taxon>Bacteria</taxon>
        <taxon>Bacillati</taxon>
        <taxon>Actinomycetota</taxon>
        <taxon>Actinomycetes</taxon>
        <taxon>Streptosporangiales</taxon>
        <taxon>Streptosporangiaceae</taxon>
        <taxon>Sphaerisporangium</taxon>
    </lineage>
</organism>
<dbReference type="Proteomes" id="UP000253094">
    <property type="component" value="Unassembled WGS sequence"/>
</dbReference>
<dbReference type="OrthoDB" id="3296462at2"/>
<dbReference type="Pfam" id="PF05331">
    <property type="entry name" value="DUF742"/>
    <property type="match status" value="1"/>
</dbReference>
<name>A0A367FIG9_9ACTN</name>
<evidence type="ECO:0000313" key="1">
    <source>
        <dbReference type="EMBL" id="RCG30176.1"/>
    </source>
</evidence>
<dbReference type="PANTHER" id="PTHR36221">
    <property type="entry name" value="DUF742 DOMAIN-CONTAINING PROTEIN"/>
    <property type="match status" value="1"/>
</dbReference>
<dbReference type="AlphaFoldDB" id="A0A367FIG9"/>
<dbReference type="InterPro" id="IPR036390">
    <property type="entry name" value="WH_DNA-bd_sf"/>
</dbReference>
<dbReference type="InterPro" id="IPR007995">
    <property type="entry name" value="DUF742"/>
</dbReference>
<proteinExistence type="predicted"/>
<reference evidence="1 2" key="1">
    <citation type="submission" date="2018-06" db="EMBL/GenBank/DDBJ databases">
        <title>Sphaerisporangium craniellae sp. nov., isolated from a marine sponge in the South China Sea.</title>
        <authorList>
            <person name="Li L."/>
        </authorList>
    </citation>
    <scope>NUCLEOTIDE SEQUENCE [LARGE SCALE GENOMIC DNA]</scope>
    <source>
        <strain evidence="1 2">CCTCC AA 208026</strain>
    </source>
</reference>
<dbReference type="SUPFAM" id="SSF46785">
    <property type="entry name" value="Winged helix' DNA-binding domain"/>
    <property type="match status" value="1"/>
</dbReference>
<dbReference type="PANTHER" id="PTHR36221:SF1">
    <property type="entry name" value="DUF742 DOMAIN-CONTAINING PROTEIN"/>
    <property type="match status" value="1"/>
</dbReference>
<gene>
    <name evidence="1" type="ORF">DQ384_15575</name>
</gene>
<protein>
    <submittedName>
        <fullName evidence="1">DUF742 domain-containing protein</fullName>
    </submittedName>
</protein>
<accession>A0A367FIG9</accession>
<keyword evidence="2" id="KW-1185">Reference proteome</keyword>
<sequence>MTRQGEQWVDEEAGPLVRPYAVIRGRTRSSADNLDLIAMVTATGAPYTGEAGLGPEETRILEMAERPMSVADIASEIDLPLGVVRVLLGDLHDQDLISVRAPAHKGPRPNERILKEVINGLRAL</sequence>
<dbReference type="RefSeq" id="WP_114029540.1">
    <property type="nucleotide sequence ID" value="NZ_QOIL01000008.1"/>
</dbReference>
<dbReference type="EMBL" id="QOIL01000008">
    <property type="protein sequence ID" value="RCG30176.1"/>
    <property type="molecule type" value="Genomic_DNA"/>
</dbReference>
<comment type="caution">
    <text evidence="1">The sequence shown here is derived from an EMBL/GenBank/DDBJ whole genome shotgun (WGS) entry which is preliminary data.</text>
</comment>